<accession>A0A3P3QT58</accession>
<protein>
    <submittedName>
        <fullName evidence="3">DedA family protein</fullName>
    </submittedName>
</protein>
<organism evidence="3 4">
    <name type="scientific">Rheinheimera mesophila</name>
    <dbReference type="NCBI Taxonomy" id="1547515"/>
    <lineage>
        <taxon>Bacteria</taxon>
        <taxon>Pseudomonadati</taxon>
        <taxon>Pseudomonadota</taxon>
        <taxon>Gammaproteobacteria</taxon>
        <taxon>Chromatiales</taxon>
        <taxon>Chromatiaceae</taxon>
        <taxon>Rheinheimera</taxon>
    </lineage>
</organism>
<keyword evidence="4" id="KW-1185">Reference proteome</keyword>
<dbReference type="EMBL" id="RRCF01000001">
    <property type="protein sequence ID" value="RRJ23560.1"/>
    <property type="molecule type" value="Genomic_DNA"/>
</dbReference>
<dbReference type="PANTHER" id="PTHR42709:SF11">
    <property type="entry name" value="DEDA FAMILY PROTEIN"/>
    <property type="match status" value="1"/>
</dbReference>
<keyword evidence="1" id="KW-1133">Transmembrane helix</keyword>
<dbReference type="InterPro" id="IPR032816">
    <property type="entry name" value="VTT_dom"/>
</dbReference>
<dbReference type="RefSeq" id="WP_046518387.1">
    <property type="nucleotide sequence ID" value="NZ_LAVS01000001.1"/>
</dbReference>
<name>A0A3P3QT58_9GAMM</name>
<proteinExistence type="predicted"/>
<dbReference type="Proteomes" id="UP000276260">
    <property type="component" value="Unassembled WGS sequence"/>
</dbReference>
<dbReference type="AlphaFoldDB" id="A0A3P3QT58"/>
<dbReference type="GO" id="GO:0005886">
    <property type="term" value="C:plasma membrane"/>
    <property type="evidence" value="ECO:0007669"/>
    <property type="project" value="TreeGrafter"/>
</dbReference>
<feature type="transmembrane region" description="Helical" evidence="1">
    <location>
        <begin position="172"/>
        <end position="191"/>
    </location>
</feature>
<evidence type="ECO:0000259" key="2">
    <source>
        <dbReference type="Pfam" id="PF09335"/>
    </source>
</evidence>
<feature type="transmembrane region" description="Helical" evidence="1">
    <location>
        <begin position="100"/>
        <end position="122"/>
    </location>
</feature>
<feature type="transmembrane region" description="Helical" evidence="1">
    <location>
        <begin position="57"/>
        <end position="80"/>
    </location>
</feature>
<reference evidence="3 4" key="1">
    <citation type="submission" date="2018-11" db="EMBL/GenBank/DDBJ databases">
        <title>Draft genome analysis of Rheinheimera mesophila isolated from an industrial waste site.</title>
        <authorList>
            <person name="Yu Q."/>
            <person name="Qi Y."/>
            <person name="Zhang H."/>
            <person name="Lu Y."/>
            <person name="Pu J."/>
        </authorList>
    </citation>
    <scope>NUCLEOTIDE SEQUENCE [LARGE SCALE GENOMIC DNA]</scope>
    <source>
        <strain evidence="3 4">IITR13</strain>
    </source>
</reference>
<dbReference type="PANTHER" id="PTHR42709">
    <property type="entry name" value="ALKALINE PHOSPHATASE LIKE PROTEIN"/>
    <property type="match status" value="1"/>
</dbReference>
<feature type="transmembrane region" description="Helical" evidence="1">
    <location>
        <begin position="134"/>
        <end position="160"/>
    </location>
</feature>
<evidence type="ECO:0000313" key="3">
    <source>
        <dbReference type="EMBL" id="RRJ23560.1"/>
    </source>
</evidence>
<comment type="caution">
    <text evidence="3">The sequence shown here is derived from an EMBL/GenBank/DDBJ whole genome shotgun (WGS) entry which is preliminary data.</text>
</comment>
<dbReference type="InterPro" id="IPR051311">
    <property type="entry name" value="DedA_domain"/>
</dbReference>
<gene>
    <name evidence="3" type="ORF">EIK76_05710</name>
</gene>
<keyword evidence="1" id="KW-0812">Transmembrane</keyword>
<keyword evidence="1" id="KW-0472">Membrane</keyword>
<sequence length="192" mass="22088">MKIFQWMYDKALLWAKHRHAERYLAGLSFTESVIFPIPPDVMLAPMALAQRHKAWRFAWVTTLFSVLGGICGYLLGLWLYEPLVLPTVEYLGHQETFAKVEHWFTTYGVWVVFIAGFSPIPYKLFTVGAGLMQMAFFPFVIASFIGRASRFFLVAGLMYWGGEKMQQKLRDIVDWLGWGTVALGGILYLVYR</sequence>
<evidence type="ECO:0000256" key="1">
    <source>
        <dbReference type="SAM" id="Phobius"/>
    </source>
</evidence>
<feature type="domain" description="VTT" evidence="2">
    <location>
        <begin position="39"/>
        <end position="159"/>
    </location>
</feature>
<evidence type="ECO:0000313" key="4">
    <source>
        <dbReference type="Proteomes" id="UP000276260"/>
    </source>
</evidence>
<dbReference type="OrthoDB" id="9810270at2"/>
<dbReference type="Pfam" id="PF09335">
    <property type="entry name" value="VTT_dom"/>
    <property type="match status" value="1"/>
</dbReference>